<dbReference type="Proteomes" id="UP001500540">
    <property type="component" value="Unassembled WGS sequence"/>
</dbReference>
<comment type="caution">
    <text evidence="3">The sequence shown here is derived from an EMBL/GenBank/DDBJ whole genome shotgun (WGS) entry which is preliminary data.</text>
</comment>
<accession>A0ABP7GJH5</accession>
<evidence type="ECO:0000256" key="1">
    <source>
        <dbReference type="ARBA" id="ARBA00008710"/>
    </source>
</evidence>
<evidence type="ECO:0000256" key="2">
    <source>
        <dbReference type="ARBA" id="ARBA00049106"/>
    </source>
</evidence>
<comment type="similarity">
    <text evidence="1">Belongs to the F420H(2)-dependent quinone reductase family.</text>
</comment>
<name>A0ABP7GJH5_9MICO</name>
<reference evidence="4" key="1">
    <citation type="journal article" date="2019" name="Int. J. Syst. Evol. Microbiol.">
        <title>The Global Catalogue of Microorganisms (GCM) 10K type strain sequencing project: providing services to taxonomists for standard genome sequencing and annotation.</title>
        <authorList>
            <consortium name="The Broad Institute Genomics Platform"/>
            <consortium name="The Broad Institute Genome Sequencing Center for Infectious Disease"/>
            <person name="Wu L."/>
            <person name="Ma J."/>
        </authorList>
    </citation>
    <scope>NUCLEOTIDE SEQUENCE [LARGE SCALE GENOMIC DNA]</scope>
    <source>
        <strain evidence="4">JCM 16950</strain>
    </source>
</reference>
<dbReference type="NCBIfam" id="TIGR00026">
    <property type="entry name" value="hi_GC_TIGR00026"/>
    <property type="match status" value="1"/>
</dbReference>
<protein>
    <submittedName>
        <fullName evidence="3">Nitroreductase/quinone reductase family protein</fullName>
    </submittedName>
</protein>
<dbReference type="Gene3D" id="2.30.110.10">
    <property type="entry name" value="Electron Transport, Fmn-binding Protein, Chain A"/>
    <property type="match status" value="1"/>
</dbReference>
<dbReference type="SUPFAM" id="SSF50475">
    <property type="entry name" value="FMN-binding split barrel"/>
    <property type="match status" value="1"/>
</dbReference>
<evidence type="ECO:0000313" key="3">
    <source>
        <dbReference type="EMBL" id="GAA3766200.1"/>
    </source>
</evidence>
<proteinExistence type="inferred from homology"/>
<dbReference type="InterPro" id="IPR012349">
    <property type="entry name" value="Split_barrel_FMN-bd"/>
</dbReference>
<sequence>MVHNWRMTTVLQTVRRLVAPLTQTPLFRRIGRVVMPALERTFRVLNGGRMPISGLLVPSLTLHTIGAKSGQPRDVQLMYTPDGTGCAIVAGTNFAGPRHPAWTANLIAHPDAEITVRGRILAVRATRVRGEDREAAWARIEVQWPNYRSYERESGRTVRLFRLRPVRELGRR</sequence>
<dbReference type="PANTHER" id="PTHR39428:SF1">
    <property type="entry name" value="F420H(2)-DEPENDENT QUINONE REDUCTASE RV1261C"/>
    <property type="match status" value="1"/>
</dbReference>
<evidence type="ECO:0000313" key="4">
    <source>
        <dbReference type="Proteomes" id="UP001500540"/>
    </source>
</evidence>
<keyword evidence="4" id="KW-1185">Reference proteome</keyword>
<gene>
    <name evidence="3" type="ORF">GCM10022240_18400</name>
</gene>
<dbReference type="Pfam" id="PF04075">
    <property type="entry name" value="F420H2_quin_red"/>
    <property type="match status" value="1"/>
</dbReference>
<organism evidence="3 4">
    <name type="scientific">Microbacterium kribbense</name>
    <dbReference type="NCBI Taxonomy" id="433645"/>
    <lineage>
        <taxon>Bacteria</taxon>
        <taxon>Bacillati</taxon>
        <taxon>Actinomycetota</taxon>
        <taxon>Actinomycetes</taxon>
        <taxon>Micrococcales</taxon>
        <taxon>Microbacteriaceae</taxon>
        <taxon>Microbacterium</taxon>
    </lineage>
</organism>
<comment type="catalytic activity">
    <reaction evidence="2">
        <text>oxidized coenzyme F420-(gamma-L-Glu)(n) + a quinol + H(+) = reduced coenzyme F420-(gamma-L-Glu)(n) + a quinone</text>
        <dbReference type="Rhea" id="RHEA:39663"/>
        <dbReference type="Rhea" id="RHEA-COMP:12939"/>
        <dbReference type="Rhea" id="RHEA-COMP:14378"/>
        <dbReference type="ChEBI" id="CHEBI:15378"/>
        <dbReference type="ChEBI" id="CHEBI:24646"/>
        <dbReference type="ChEBI" id="CHEBI:132124"/>
        <dbReference type="ChEBI" id="CHEBI:133980"/>
        <dbReference type="ChEBI" id="CHEBI:139511"/>
    </reaction>
</comment>
<dbReference type="InterPro" id="IPR004378">
    <property type="entry name" value="F420H2_quin_Rdtase"/>
</dbReference>
<dbReference type="EMBL" id="BAABAF010000006">
    <property type="protein sequence ID" value="GAA3766200.1"/>
    <property type="molecule type" value="Genomic_DNA"/>
</dbReference>
<dbReference type="PANTHER" id="PTHR39428">
    <property type="entry name" value="F420H(2)-DEPENDENT QUINONE REDUCTASE RV1261C"/>
    <property type="match status" value="1"/>
</dbReference>